<dbReference type="Gene3D" id="3.20.20.60">
    <property type="entry name" value="Phosphoenolpyruvate-binding domains"/>
    <property type="match status" value="1"/>
</dbReference>
<feature type="binding site" evidence="11">
    <location>
        <begin position="125"/>
        <end position="126"/>
    </location>
    <ligand>
        <name>substrate</name>
    </ligand>
</feature>
<keyword evidence="5 11" id="KW-0479">Metal-binding</keyword>
<feature type="binding site" evidence="11">
    <location>
        <begin position="48"/>
        <end position="50"/>
    </location>
    <ligand>
        <name>substrate</name>
    </ligand>
</feature>
<comment type="cofactor">
    <cofactor evidence="2 11">
        <name>Mg(2+)</name>
        <dbReference type="ChEBI" id="CHEBI:18420"/>
    </cofactor>
</comment>
<comment type="subunit">
    <text evidence="8 11">Homotetramer; dimer of dimers.</text>
</comment>
<organism evidence="13 14">
    <name type="scientific">Zooshikella ganghwensis</name>
    <dbReference type="NCBI Taxonomy" id="202772"/>
    <lineage>
        <taxon>Bacteria</taxon>
        <taxon>Pseudomonadati</taxon>
        <taxon>Pseudomonadota</taxon>
        <taxon>Gammaproteobacteria</taxon>
        <taxon>Oceanospirillales</taxon>
        <taxon>Zooshikellaceae</taxon>
        <taxon>Zooshikella</taxon>
    </lineage>
</organism>
<comment type="caution">
    <text evidence="13">The sequence shown here is derived from an EMBL/GenBank/DDBJ whole genome shotgun (WGS) entry which is preliminary data.</text>
</comment>
<dbReference type="SUPFAM" id="SSF51621">
    <property type="entry name" value="Phosphoenolpyruvate/pyruvate domain"/>
    <property type="match status" value="1"/>
</dbReference>
<protein>
    <recommendedName>
        <fullName evidence="10 11">2-methylisocitrate lyase</fullName>
        <shortName evidence="11">2-MIC</shortName>
        <shortName evidence="11">MICL</shortName>
        <ecNumber evidence="4 11">4.1.3.30</ecNumber>
    </recommendedName>
    <alternativeName>
        <fullName evidence="11">(2R,3S)-2-methylisocitrate lyase</fullName>
    </alternativeName>
</protein>
<dbReference type="InterPro" id="IPR040442">
    <property type="entry name" value="Pyrv_kinase-like_dom_sf"/>
</dbReference>
<sequence length="299" mass="32768">MNITSQQSPGTRFRQRVSAQSPLQIVGTINAYCAMLAEQAGHQAIYLSGAGVANASFGLPDLGMTSLADVLEDVRRITAASQLPILVDIDTGFGGALTIARTIKSMEQAGAAAVHIEDQVQQKRCGHRPNKAIVTSEEMVDRIKAAVDARTHDDFVIMARTDALAVEGMESAIERACLCVEAGADMIFPEAMATLDDYQRFTQAVNVPVLANITEFGKTPLFSREELASVGVQLVLYPLSAFRAMSKAALNVYQQLNEKGHQRDLTIDMQTREALYQTLNYHHYEQTLDRLFLKETTTD</sequence>
<dbReference type="GO" id="GO:0000287">
    <property type="term" value="F:magnesium ion binding"/>
    <property type="evidence" value="ECO:0007669"/>
    <property type="project" value="UniProtKB-UniRule"/>
</dbReference>
<evidence type="ECO:0000256" key="12">
    <source>
        <dbReference type="RuleBase" id="RU361121"/>
    </source>
</evidence>
<evidence type="ECO:0000256" key="2">
    <source>
        <dbReference type="ARBA" id="ARBA00001946"/>
    </source>
</evidence>
<reference evidence="13 14" key="1">
    <citation type="submission" date="2017-04" db="EMBL/GenBank/DDBJ databases">
        <title>Draft genome sequence of Zooshikella ganghwensis VG4 isolated from Red Sea sediments.</title>
        <authorList>
            <person name="Rehman Z."/>
            <person name="Alam I."/>
            <person name="Kamau A."/>
            <person name="Bajic V."/>
            <person name="Leiknes T."/>
        </authorList>
    </citation>
    <scope>NUCLEOTIDE SEQUENCE [LARGE SCALE GENOMIC DNA]</scope>
    <source>
        <strain evidence="13 14">VG4</strain>
    </source>
</reference>
<dbReference type="PANTHER" id="PTHR42905:SF5">
    <property type="entry name" value="CARBOXYVINYL-CARBOXYPHOSPHONATE PHOSPHORYLMUTASE, CHLOROPLASTIC"/>
    <property type="match status" value="1"/>
</dbReference>
<feature type="binding site" evidence="11">
    <location>
        <position position="243"/>
    </location>
    <ligand>
        <name>substrate</name>
    </ligand>
</feature>
<dbReference type="AlphaFoldDB" id="A0A4P9VNE9"/>
<dbReference type="Proteomes" id="UP000257039">
    <property type="component" value="Unassembled WGS sequence"/>
</dbReference>
<evidence type="ECO:0000256" key="11">
    <source>
        <dbReference type="HAMAP-Rule" id="MF_01939"/>
    </source>
</evidence>
<comment type="function">
    <text evidence="11">Involved in the catabolism of short chain fatty acids (SCFA) via the 2-methylcitrate cycle (propionate degradation route). Catalyzes the thermodynamically favored C-C bond cleavage of (2R,3S)-2-methylisocitrate to yield pyruvate and succinate via an alpha-carboxy-carbanion intermediate.</text>
</comment>
<dbReference type="GO" id="GO:0046421">
    <property type="term" value="F:methylisocitrate lyase activity"/>
    <property type="evidence" value="ECO:0007669"/>
    <property type="project" value="UniProtKB-UniRule"/>
</dbReference>
<dbReference type="FunFam" id="3.20.20.60:FF:000009">
    <property type="entry name" value="2-methylisocitrate lyase"/>
    <property type="match status" value="1"/>
</dbReference>
<feature type="binding site" evidence="11">
    <location>
        <position position="160"/>
    </location>
    <ligand>
        <name>substrate</name>
    </ligand>
</feature>
<comment type="function">
    <text evidence="9">Involved in the catabolism of short chain fatty acids (SCFA) via the 2-methylcitrate cycle I (propionate degradation route). Catalyzes the thermodynamically favored C-C bond cleavage of (2R,3S)-2-methylisocitrate to yield pyruvate and succinate via an alpha-carboxy-carbanion intermediate.</text>
</comment>
<dbReference type="PROSITE" id="PS00161">
    <property type="entry name" value="ISOCITRATE_LYASE"/>
    <property type="match status" value="1"/>
</dbReference>
<evidence type="ECO:0000256" key="10">
    <source>
        <dbReference type="ARBA" id="ARBA00073849"/>
    </source>
</evidence>
<keyword evidence="7 11" id="KW-0456">Lyase</keyword>
<dbReference type="InterPro" id="IPR018523">
    <property type="entry name" value="Isocitrate_lyase_ph_CS"/>
</dbReference>
<dbReference type="PANTHER" id="PTHR42905">
    <property type="entry name" value="PHOSPHOENOLPYRUVATE CARBOXYLASE"/>
    <property type="match status" value="1"/>
</dbReference>
<evidence type="ECO:0000313" key="14">
    <source>
        <dbReference type="Proteomes" id="UP000257039"/>
    </source>
</evidence>
<keyword evidence="6 11" id="KW-0460">Magnesium</keyword>
<gene>
    <name evidence="11" type="primary">prpB</name>
    <name evidence="13" type="ORF">B9G39_12260</name>
</gene>
<dbReference type="EC" id="4.1.3.30" evidence="4 11"/>
<comment type="function">
    <text evidence="12">Catalyzes the thermodynamically favored C-C bond cleavage of (2R,3S)-2-methylisocitrate to yield pyruvate and succinate.</text>
</comment>
<comment type="similarity">
    <text evidence="3 11 12">Belongs to the isocitrate lyase/PEP mutase superfamily. Methylisocitrate lyase family.</text>
</comment>
<evidence type="ECO:0000256" key="3">
    <source>
        <dbReference type="ARBA" id="ARBA00009282"/>
    </source>
</evidence>
<evidence type="ECO:0000256" key="4">
    <source>
        <dbReference type="ARBA" id="ARBA00012260"/>
    </source>
</evidence>
<evidence type="ECO:0000256" key="6">
    <source>
        <dbReference type="ARBA" id="ARBA00022842"/>
    </source>
</evidence>
<dbReference type="InterPro" id="IPR015813">
    <property type="entry name" value="Pyrv/PenolPyrv_kinase-like_dom"/>
</dbReference>
<accession>A0A4P9VNE9</accession>
<dbReference type="NCBIfam" id="TIGR02317">
    <property type="entry name" value="prpB"/>
    <property type="match status" value="1"/>
</dbReference>
<dbReference type="Pfam" id="PF13714">
    <property type="entry name" value="PEP_mutase"/>
    <property type="match status" value="1"/>
</dbReference>
<dbReference type="UniPathway" id="UPA00946"/>
<feature type="binding site" evidence="11">
    <location>
        <begin position="212"/>
        <end position="214"/>
    </location>
    <ligand>
        <name>substrate</name>
    </ligand>
</feature>
<dbReference type="CDD" id="cd00377">
    <property type="entry name" value="ICL_PEPM"/>
    <property type="match status" value="1"/>
</dbReference>
<evidence type="ECO:0000256" key="9">
    <source>
        <dbReference type="ARBA" id="ARBA00057039"/>
    </source>
</evidence>
<dbReference type="InterPro" id="IPR012695">
    <property type="entry name" value="PrpB"/>
</dbReference>
<feature type="binding site" evidence="11">
    <location>
        <position position="90"/>
    </location>
    <ligand>
        <name>Mg(2+)</name>
        <dbReference type="ChEBI" id="CHEBI:18420"/>
    </ligand>
</feature>
<dbReference type="EMBL" id="NDXW01000001">
    <property type="protein sequence ID" value="RDH44159.1"/>
    <property type="molecule type" value="Genomic_DNA"/>
</dbReference>
<dbReference type="HAMAP" id="MF_01939">
    <property type="entry name" value="PrpB"/>
    <property type="match status" value="1"/>
</dbReference>
<proteinExistence type="inferred from homology"/>
<evidence type="ECO:0000256" key="1">
    <source>
        <dbReference type="ARBA" id="ARBA00001050"/>
    </source>
</evidence>
<dbReference type="RefSeq" id="WP_094787367.1">
    <property type="nucleotide sequence ID" value="NZ_NDXW01000001.1"/>
</dbReference>
<name>A0A4P9VNE9_9GAMM</name>
<evidence type="ECO:0000256" key="5">
    <source>
        <dbReference type="ARBA" id="ARBA00022723"/>
    </source>
</evidence>
<evidence type="ECO:0000256" key="8">
    <source>
        <dbReference type="ARBA" id="ARBA00044762"/>
    </source>
</evidence>
<keyword evidence="14" id="KW-1185">Reference proteome</keyword>
<evidence type="ECO:0000256" key="7">
    <source>
        <dbReference type="ARBA" id="ARBA00023239"/>
    </source>
</evidence>
<feature type="binding site" evidence="11">
    <location>
        <position position="190"/>
    </location>
    <ligand>
        <name>substrate</name>
    </ligand>
</feature>
<dbReference type="GO" id="GO:0019629">
    <property type="term" value="P:propionate catabolic process, 2-methylcitrate cycle"/>
    <property type="evidence" value="ECO:0007669"/>
    <property type="project" value="UniProtKB-UniRule"/>
</dbReference>
<dbReference type="InterPro" id="IPR039556">
    <property type="entry name" value="ICL/PEPM"/>
</dbReference>
<evidence type="ECO:0000313" key="13">
    <source>
        <dbReference type="EMBL" id="RDH44159.1"/>
    </source>
</evidence>
<comment type="pathway">
    <text evidence="11 12">Organic acid metabolism; propanoate degradation.</text>
</comment>
<dbReference type="NCBIfam" id="NF008455">
    <property type="entry name" value="PRK11320.1"/>
    <property type="match status" value="1"/>
</dbReference>
<feature type="binding site" evidence="11">
    <location>
        <position position="272"/>
    </location>
    <ligand>
        <name>substrate</name>
    </ligand>
</feature>
<feature type="binding site" evidence="11">
    <location>
        <position position="88"/>
    </location>
    <ligand>
        <name>Mg(2+)</name>
        <dbReference type="ChEBI" id="CHEBI:18420"/>
    </ligand>
</feature>
<comment type="catalytic activity">
    <reaction evidence="1 11 12">
        <text>(2S,3R)-3-hydroxybutane-1,2,3-tricarboxylate = pyruvate + succinate</text>
        <dbReference type="Rhea" id="RHEA:16809"/>
        <dbReference type="ChEBI" id="CHEBI:15361"/>
        <dbReference type="ChEBI" id="CHEBI:30031"/>
        <dbReference type="ChEBI" id="CHEBI:57429"/>
        <dbReference type="EC" id="4.1.3.30"/>
    </reaction>
</comment>